<accession>A0A0G7ZN77</accession>
<dbReference type="Gene3D" id="3.40.50.150">
    <property type="entry name" value="Vaccinia Virus protein VP39"/>
    <property type="match status" value="1"/>
</dbReference>
<gene>
    <name evidence="1" type="ORF">HEPPS_02910</name>
</gene>
<protein>
    <submittedName>
        <fullName evidence="1">Uncharacterized protein</fullName>
    </submittedName>
</protein>
<evidence type="ECO:0000313" key="1">
    <source>
        <dbReference type="EMBL" id="CRX37086.1"/>
    </source>
</evidence>
<dbReference type="AlphaFoldDB" id="A0A0G7ZN77"/>
<dbReference type="SUPFAM" id="SSF53335">
    <property type="entry name" value="S-adenosyl-L-methionine-dependent methyltransferases"/>
    <property type="match status" value="1"/>
</dbReference>
<dbReference type="InterPro" id="IPR029063">
    <property type="entry name" value="SAM-dependent_MTases_sf"/>
</dbReference>
<dbReference type="GO" id="GO:0008168">
    <property type="term" value="F:methyltransferase activity"/>
    <property type="evidence" value="ECO:0007669"/>
    <property type="project" value="InterPro"/>
</dbReference>
<dbReference type="PROSITE" id="PS00092">
    <property type="entry name" value="N6_MTASE"/>
    <property type="match status" value="1"/>
</dbReference>
<organism evidence="1 2">
    <name type="scientific">Candidatus Hepatoplasma crinochetorum</name>
    <dbReference type="NCBI Taxonomy" id="295596"/>
    <lineage>
        <taxon>Bacteria</taxon>
        <taxon>Bacillati</taxon>
        <taxon>Mycoplasmatota</taxon>
        <taxon>Mollicutes</taxon>
        <taxon>Candidatus Hepatoplasmataceae</taxon>
        <taxon>Candidatus Hepatoplasma</taxon>
    </lineage>
</organism>
<evidence type="ECO:0000313" key="2">
    <source>
        <dbReference type="Proteomes" id="UP000242141"/>
    </source>
</evidence>
<keyword evidence="2" id="KW-1185">Reference proteome</keyword>
<dbReference type="GO" id="GO:0003676">
    <property type="term" value="F:nucleic acid binding"/>
    <property type="evidence" value="ECO:0007669"/>
    <property type="project" value="InterPro"/>
</dbReference>
<name>A0A0G7ZN77_9MOLU</name>
<dbReference type="GO" id="GO:0032259">
    <property type="term" value="P:methylation"/>
    <property type="evidence" value="ECO:0007669"/>
    <property type="project" value="InterPro"/>
</dbReference>
<dbReference type="InterPro" id="IPR002052">
    <property type="entry name" value="DNA_methylase_N6_adenine_CS"/>
</dbReference>
<proteinExistence type="predicted"/>
<sequence>MENNKKKLCQYFTKEKFWIYEDILNIIKKNNFKEILDPFAGNCDLLKLKIFKNIEIKKGFDVDYFYLNKNISFNDSLIKIPKQNKSKCIIVTNPPYFSKISASTKKNKDIFFYFEKNKKYHDIYMFAIENSLKATRYSIFIIPETFLFLKNNPFEKNIISVNIIEKKIFLDTNFPVISVLFDAEKEILDYKIYKNGKFLFTKSKLNNFKTKNLNSKLNIKKDLISFNNPSGKIFLKCIDGFNKDRKIYFDLLENNSKKIIIKNSSRSETIININLQNLDFQEIIKLSNLKLNFLRNETNDLIFSPFKGNNEINKRRRRLDFITARKILIKSIEELNYVKK</sequence>
<dbReference type="EMBL" id="CWGI01000001">
    <property type="protein sequence ID" value="CRX37086.1"/>
    <property type="molecule type" value="Genomic_DNA"/>
</dbReference>
<dbReference type="Proteomes" id="UP000242141">
    <property type="component" value="Unassembled WGS sequence"/>
</dbReference>
<reference evidence="2" key="1">
    <citation type="submission" date="2015-05" db="EMBL/GenBank/DDBJ databases">
        <authorList>
            <person name="Collingro A."/>
        </authorList>
    </citation>
    <scope>NUCLEOTIDE SEQUENCE [LARGE SCALE GENOMIC DNA]</scope>
    <source>
        <strain evidence="2">Ps</strain>
    </source>
</reference>